<dbReference type="InterPro" id="IPR005495">
    <property type="entry name" value="LptG/LptF_permease"/>
</dbReference>
<keyword evidence="5 6" id="KW-0472">Membrane</keyword>
<keyword evidence="3 6" id="KW-0812">Transmembrane</keyword>
<feature type="transmembrane region" description="Helical" evidence="6">
    <location>
        <begin position="304"/>
        <end position="325"/>
    </location>
</feature>
<evidence type="ECO:0000313" key="8">
    <source>
        <dbReference type="Proteomes" id="UP000516361"/>
    </source>
</evidence>
<evidence type="ECO:0000256" key="2">
    <source>
        <dbReference type="ARBA" id="ARBA00022475"/>
    </source>
</evidence>
<protein>
    <submittedName>
        <fullName evidence="7">Permease</fullName>
    </submittedName>
</protein>
<feature type="transmembrane region" description="Helical" evidence="6">
    <location>
        <begin position="337"/>
        <end position="354"/>
    </location>
</feature>
<dbReference type="InParanoid" id="A0A7G1G868"/>
<dbReference type="RefSeq" id="WP_190613436.1">
    <property type="nucleotide sequence ID" value="NZ_AP018712.1"/>
</dbReference>
<evidence type="ECO:0000256" key="1">
    <source>
        <dbReference type="ARBA" id="ARBA00004651"/>
    </source>
</evidence>
<keyword evidence="4 6" id="KW-1133">Transmembrane helix</keyword>
<dbReference type="KEGG" id="ocy:OSSY52_12440"/>
<dbReference type="GO" id="GO:0015920">
    <property type="term" value="P:lipopolysaccharide transport"/>
    <property type="evidence" value="ECO:0007669"/>
    <property type="project" value="TreeGrafter"/>
</dbReference>
<dbReference type="EMBL" id="AP018712">
    <property type="protein sequence ID" value="BBE31103.1"/>
    <property type="molecule type" value="Genomic_DNA"/>
</dbReference>
<evidence type="ECO:0000256" key="4">
    <source>
        <dbReference type="ARBA" id="ARBA00022989"/>
    </source>
</evidence>
<dbReference type="GO" id="GO:0043190">
    <property type="term" value="C:ATP-binding cassette (ABC) transporter complex"/>
    <property type="evidence" value="ECO:0007669"/>
    <property type="project" value="TreeGrafter"/>
</dbReference>
<dbReference type="PANTHER" id="PTHR33529:SF6">
    <property type="entry name" value="YJGP_YJGQ FAMILY PERMEASE"/>
    <property type="match status" value="1"/>
</dbReference>
<dbReference type="Pfam" id="PF03739">
    <property type="entry name" value="LptF_LptG"/>
    <property type="match status" value="1"/>
</dbReference>
<organism evidence="7 8">
    <name type="scientific">Tepiditoga spiralis</name>
    <dbReference type="NCBI Taxonomy" id="2108365"/>
    <lineage>
        <taxon>Bacteria</taxon>
        <taxon>Thermotogati</taxon>
        <taxon>Thermotogota</taxon>
        <taxon>Thermotogae</taxon>
        <taxon>Petrotogales</taxon>
        <taxon>Petrotogaceae</taxon>
        <taxon>Tepiditoga</taxon>
    </lineage>
</organism>
<dbReference type="Proteomes" id="UP000516361">
    <property type="component" value="Chromosome"/>
</dbReference>
<dbReference type="AlphaFoldDB" id="A0A7G1G868"/>
<feature type="transmembrane region" description="Helical" evidence="6">
    <location>
        <begin position="279"/>
        <end position="297"/>
    </location>
</feature>
<feature type="transmembrane region" description="Helical" evidence="6">
    <location>
        <begin position="99"/>
        <end position="118"/>
    </location>
</feature>
<sequence>MIKLFKYLSKEMIGPFLMGLFGFIIFASVQLLYQLSEQIVSNRVSFSKLLLLLAYNLPYFISLGIPVGVLFSIFWLISRLSNDNEIIALQTLGIPLKKIVIPFIINSLILCIVTFMLLNSIVPISNFKAKQAIAKYIYKRAEALIEENQFVDVGDGRYLFVKQVDKEHGYLYDLLLYEVKYDSVSVYHAKKAKKEKDGWYMENGRLFKTDDEGYLKLDISFKKLKLDIKQDVDQFLRFAKSPNDMTTKEIKTKIDTFSKLGVDVASLNVAYQQKFADSFSPFVIALLGVSLSLFLNLKSKSWSVISTFILVVLYQGSGAWISALGKEKILNPILAPWIPNIIFIVSGISLFFLLDTKLSYKLIEPIKKFFILIVFFLFLTNTGFSENVYIDCNNINIKDNNITFESSITIKYKNSIVKADYGNALLDKKNKIINATLKGNITYKHEKTTVESSELTLNFEKDDTLFLNSYTVQKYKTKEKKEIDVRIWSDKLEKPTKKDFMIAHGTKLTTCKACQATTYYFYARKISIYPEKFLVARDVIVDLFGVPVFYFPFYFQNLSDEKDSPFKLSLNYGEDKLSIDISINYKFKNNTFIKYKQSILNDTKKNTFDQTSTFNYGFNINDYNFYLFSEIKNYNPGNFGFRIDFLNDKIFGKYSYLNYLYSPSSNENSVNLNVPTLLTQLGELNNIKSKFLWKNNKLYYINFLTVSSSKGLQKKYKRSNFGINKLNLNIETKTNLDSDIIEAWNNKKIDTYANANYNFFSHNTKLSGTLLYNTSVVATETVKNGLESKNSLKNSNILFKTNSKFFSSNLKLDNEINFDYSKDFFESGPYFYGKHVFNFSTSPNFNYSFSIFKAQNSLKYTKGFTPEATNNLYYIDYYQYKLPILKIFESYAKISRKYLANDFSNIHLKELSFKTSNSIDLFDLKFSALTDTSYDTTNEFHLEPNTTKVILRINNPNSSKRLINHETKFTYNHKEENPIDYTENIEKLSFSRNNFIKSSYKYYFNKKSFEESLPEIENSYKFSYKNYIALGDFNLKDKYNEYYFRLKLLENKTPFNLESIFDYKVDTNFLTSTLTYEKKEHNSIIESISTNFDYDINNNLFDFTKFKIEKRIICWTMLFEAELSLLPEFNLKKFTLKFYINDIPEKNVYYENTGSWGINLM</sequence>
<evidence type="ECO:0000256" key="5">
    <source>
        <dbReference type="ARBA" id="ARBA00023136"/>
    </source>
</evidence>
<dbReference type="PANTHER" id="PTHR33529">
    <property type="entry name" value="SLR0882 PROTEIN-RELATED"/>
    <property type="match status" value="1"/>
</dbReference>
<evidence type="ECO:0000256" key="6">
    <source>
        <dbReference type="SAM" id="Phobius"/>
    </source>
</evidence>
<feature type="transmembrane region" description="Helical" evidence="6">
    <location>
        <begin position="53"/>
        <end position="78"/>
    </location>
</feature>
<evidence type="ECO:0000256" key="3">
    <source>
        <dbReference type="ARBA" id="ARBA00022692"/>
    </source>
</evidence>
<comment type="subcellular location">
    <subcellularLocation>
        <location evidence="1">Cell membrane</location>
        <topology evidence="1">Multi-pass membrane protein</topology>
    </subcellularLocation>
</comment>
<keyword evidence="8" id="KW-1185">Reference proteome</keyword>
<feature type="transmembrane region" description="Helical" evidence="6">
    <location>
        <begin position="12"/>
        <end position="33"/>
    </location>
</feature>
<accession>A0A7G1G868</accession>
<keyword evidence="2" id="KW-1003">Cell membrane</keyword>
<feature type="transmembrane region" description="Helical" evidence="6">
    <location>
        <begin position="366"/>
        <end position="384"/>
    </location>
</feature>
<name>A0A7G1G868_9BACT</name>
<gene>
    <name evidence="7" type="ORF">OSSY52_12440</name>
</gene>
<proteinExistence type="predicted"/>
<reference evidence="7 8" key="1">
    <citation type="submission" date="2018-06" db="EMBL/GenBank/DDBJ databases">
        <title>Genome sequencing of Oceanotoga sp. sy52.</title>
        <authorList>
            <person name="Mori K."/>
        </authorList>
    </citation>
    <scope>NUCLEOTIDE SEQUENCE [LARGE SCALE GENOMIC DNA]</scope>
    <source>
        <strain evidence="8">sy52</strain>
    </source>
</reference>
<evidence type="ECO:0000313" key="7">
    <source>
        <dbReference type="EMBL" id="BBE31103.1"/>
    </source>
</evidence>